<evidence type="ECO:0000256" key="3">
    <source>
        <dbReference type="ARBA" id="ARBA00021872"/>
    </source>
</evidence>
<dbReference type="InterPro" id="IPR045865">
    <property type="entry name" value="ACT-like_dom_sf"/>
</dbReference>
<evidence type="ECO:0000313" key="13">
    <source>
        <dbReference type="EMBL" id="AHF06701.1"/>
    </source>
</evidence>
<dbReference type="UniPathway" id="UPA00121">
    <property type="reaction ID" value="UER00345"/>
</dbReference>
<dbReference type="CDD" id="cd13633">
    <property type="entry name" value="PBP2_Sa-PDT_like"/>
    <property type="match status" value="1"/>
</dbReference>
<evidence type="ECO:0000256" key="6">
    <source>
        <dbReference type="ARBA" id="ARBA00023222"/>
    </source>
</evidence>
<dbReference type="InterPro" id="IPR001086">
    <property type="entry name" value="Preph_deHydtase"/>
</dbReference>
<feature type="domain" description="Prephenate dehydratase" evidence="11">
    <location>
        <begin position="3"/>
        <end position="188"/>
    </location>
</feature>
<dbReference type="HOGENOM" id="CLU_035008_0_2_9"/>
<dbReference type="EMBL" id="CP007032">
    <property type="protein sequence ID" value="AHF06701.1"/>
    <property type="molecule type" value="Genomic_DNA"/>
</dbReference>
<evidence type="ECO:0000313" key="14">
    <source>
        <dbReference type="Proteomes" id="UP000010847"/>
    </source>
</evidence>
<organism evidence="13 14">
    <name type="scientific">Desulfitobacterium metallireducens DSM 15288</name>
    <dbReference type="NCBI Taxonomy" id="871968"/>
    <lineage>
        <taxon>Bacteria</taxon>
        <taxon>Bacillati</taxon>
        <taxon>Bacillota</taxon>
        <taxon>Clostridia</taxon>
        <taxon>Eubacteriales</taxon>
        <taxon>Desulfitobacteriaceae</taxon>
        <taxon>Desulfitobacterium</taxon>
    </lineage>
</organism>
<dbReference type="GO" id="GO:0009094">
    <property type="term" value="P:L-phenylalanine biosynthetic process"/>
    <property type="evidence" value="ECO:0007669"/>
    <property type="project" value="UniProtKB-UniPathway"/>
</dbReference>
<evidence type="ECO:0000256" key="8">
    <source>
        <dbReference type="ARBA" id="ARBA00047848"/>
    </source>
</evidence>
<dbReference type="InterPro" id="IPR018528">
    <property type="entry name" value="Preph_deHydtase_CS"/>
</dbReference>
<dbReference type="InterPro" id="IPR002912">
    <property type="entry name" value="ACT_dom"/>
</dbReference>
<evidence type="ECO:0000256" key="4">
    <source>
        <dbReference type="ARBA" id="ARBA00022605"/>
    </source>
</evidence>
<evidence type="ECO:0000256" key="7">
    <source>
        <dbReference type="ARBA" id="ARBA00023239"/>
    </source>
</evidence>
<dbReference type="FunFam" id="3.40.190.10:FF:000034">
    <property type="entry name" value="Chorismate mutase/prephenate dehydratase"/>
    <property type="match status" value="1"/>
</dbReference>
<keyword evidence="6 10" id="KW-0584">Phenylalanine biosynthesis</keyword>
<comment type="catalytic activity">
    <reaction evidence="8 10">
        <text>prephenate + H(+) = 3-phenylpyruvate + CO2 + H2O</text>
        <dbReference type="Rhea" id="RHEA:21648"/>
        <dbReference type="ChEBI" id="CHEBI:15377"/>
        <dbReference type="ChEBI" id="CHEBI:15378"/>
        <dbReference type="ChEBI" id="CHEBI:16526"/>
        <dbReference type="ChEBI" id="CHEBI:18005"/>
        <dbReference type="ChEBI" id="CHEBI:29934"/>
        <dbReference type="EC" id="4.2.1.51"/>
    </reaction>
</comment>
<sequence>MSSIGFLGPKGSFSEEALQLFMSQQEDWKENRPDPIPFSTIPKLLSACDRHEIDYGFVPLENSTEGQVGATMDTLGQTENIYIFKEFIHPIEQCLLTPKPLELSQIERVYSHEQALGQCRDFLETHLPQAEQIVSLSTAQAAQKVSSTQENWAAIGTHRAAELYSLHCQEERIQDAMLNATRFIFVTHSLAEMSPEMSAEDKTSLLIIAPNVAGSLSQILLEFATRNINMSRIESRPSKKKLGEYVFFIDIDGYVFSPIIQEALWSLREKNVSTKLLGSYPKALPPALTSPCS</sequence>
<dbReference type="PROSITE" id="PS51671">
    <property type="entry name" value="ACT"/>
    <property type="match status" value="1"/>
</dbReference>
<dbReference type="RefSeq" id="WP_006715626.1">
    <property type="nucleotide sequence ID" value="NZ_CP007032.1"/>
</dbReference>
<dbReference type="STRING" id="871968.DESME_06245"/>
<dbReference type="KEGG" id="dmt:DESME_06245"/>
<accession>W0ECC2</accession>
<gene>
    <name evidence="10" type="primary">pheA</name>
    <name evidence="13" type="ORF">DESME_06245</name>
</gene>
<keyword evidence="14" id="KW-1185">Reference proteome</keyword>
<dbReference type="CDD" id="cd04905">
    <property type="entry name" value="ACT_CM-PDT"/>
    <property type="match status" value="1"/>
</dbReference>
<evidence type="ECO:0000256" key="10">
    <source>
        <dbReference type="RuleBase" id="RU361254"/>
    </source>
</evidence>
<dbReference type="Gene3D" id="3.40.190.10">
    <property type="entry name" value="Periplasmic binding protein-like II"/>
    <property type="match status" value="2"/>
</dbReference>
<name>W0ECC2_9FIRM</name>
<evidence type="ECO:0000256" key="1">
    <source>
        <dbReference type="ARBA" id="ARBA00004741"/>
    </source>
</evidence>
<dbReference type="PROSITE" id="PS51171">
    <property type="entry name" value="PREPHENATE_DEHYDR_3"/>
    <property type="match status" value="1"/>
</dbReference>
<evidence type="ECO:0000259" key="12">
    <source>
        <dbReference type="PROSITE" id="PS51671"/>
    </source>
</evidence>
<dbReference type="Pfam" id="PF00800">
    <property type="entry name" value="PDT"/>
    <property type="match status" value="1"/>
</dbReference>
<dbReference type="AlphaFoldDB" id="W0ECC2"/>
<dbReference type="PIRSF" id="PIRSF001500">
    <property type="entry name" value="Chor_mut_pdt_Ppr"/>
    <property type="match status" value="1"/>
</dbReference>
<feature type="site" description="Essential for prephenate dehydratase activity" evidence="9">
    <location>
        <position position="181"/>
    </location>
</feature>
<dbReference type="eggNOG" id="COG0077">
    <property type="taxonomic scope" value="Bacteria"/>
</dbReference>
<proteinExistence type="predicted"/>
<dbReference type="GO" id="GO:0004664">
    <property type="term" value="F:prephenate dehydratase activity"/>
    <property type="evidence" value="ECO:0007669"/>
    <property type="project" value="UniProtKB-UniRule"/>
</dbReference>
<dbReference type="PANTHER" id="PTHR21022:SF19">
    <property type="entry name" value="PREPHENATE DEHYDRATASE-RELATED"/>
    <property type="match status" value="1"/>
</dbReference>
<keyword evidence="5 10" id="KW-0057">Aromatic amino acid biosynthesis</keyword>
<comment type="pathway">
    <text evidence="1 10">Amino-acid biosynthesis; L-phenylalanine biosynthesis; phenylpyruvate from prephenate: step 1/1.</text>
</comment>
<reference evidence="13 14" key="1">
    <citation type="submission" date="2013-12" db="EMBL/GenBank/DDBJ databases">
        <authorList>
            <consortium name="DOE Joint Genome Institute"/>
            <person name="Smidt H."/>
            <person name="Huntemann M."/>
            <person name="Han J."/>
            <person name="Chen A."/>
            <person name="Kyrpides N."/>
            <person name="Mavromatis K."/>
            <person name="Markowitz V."/>
            <person name="Palaniappan K."/>
            <person name="Ivanova N."/>
            <person name="Schaumberg A."/>
            <person name="Pati A."/>
            <person name="Liolios K."/>
            <person name="Nordberg H.P."/>
            <person name="Cantor M.N."/>
            <person name="Hua S.X."/>
            <person name="Woyke T."/>
        </authorList>
    </citation>
    <scope>NUCLEOTIDE SEQUENCE [LARGE SCALE GENOMIC DNA]</scope>
    <source>
        <strain evidence="14">DSM 15288</strain>
    </source>
</reference>
<protein>
    <recommendedName>
        <fullName evidence="3 10">Prephenate dehydratase</fullName>
        <shortName evidence="10">PDT</shortName>
        <ecNumber evidence="2 10">4.2.1.51</ecNumber>
    </recommendedName>
</protein>
<dbReference type="EC" id="4.2.1.51" evidence="2 10"/>
<dbReference type="InterPro" id="IPR008242">
    <property type="entry name" value="Chor_mutase/pphenate_deHydtase"/>
</dbReference>
<dbReference type="Proteomes" id="UP000010847">
    <property type="component" value="Chromosome"/>
</dbReference>
<dbReference type="SUPFAM" id="SSF53850">
    <property type="entry name" value="Periplasmic binding protein-like II"/>
    <property type="match status" value="1"/>
</dbReference>
<evidence type="ECO:0000256" key="2">
    <source>
        <dbReference type="ARBA" id="ARBA00013147"/>
    </source>
</evidence>
<dbReference type="PANTHER" id="PTHR21022">
    <property type="entry name" value="PREPHENATE DEHYDRATASE P PROTEIN"/>
    <property type="match status" value="1"/>
</dbReference>
<keyword evidence="7 10" id="KW-0456">Lyase</keyword>
<evidence type="ECO:0000256" key="9">
    <source>
        <dbReference type="PIRSR" id="PIRSR001500-2"/>
    </source>
</evidence>
<dbReference type="Pfam" id="PF01842">
    <property type="entry name" value="ACT"/>
    <property type="match status" value="1"/>
</dbReference>
<dbReference type="PROSITE" id="PS00858">
    <property type="entry name" value="PREPHENATE_DEHYDR_2"/>
    <property type="match status" value="1"/>
</dbReference>
<dbReference type="SUPFAM" id="SSF55021">
    <property type="entry name" value="ACT-like"/>
    <property type="match status" value="1"/>
</dbReference>
<evidence type="ECO:0000259" key="11">
    <source>
        <dbReference type="PROSITE" id="PS51171"/>
    </source>
</evidence>
<evidence type="ECO:0000256" key="5">
    <source>
        <dbReference type="ARBA" id="ARBA00023141"/>
    </source>
</evidence>
<keyword evidence="4 10" id="KW-0028">Amino-acid biosynthesis</keyword>
<dbReference type="OrthoDB" id="9802281at2"/>
<feature type="domain" description="ACT" evidence="12">
    <location>
        <begin position="204"/>
        <end position="281"/>
    </location>
</feature>
<dbReference type="NCBIfam" id="NF008865">
    <property type="entry name" value="PRK11898.1"/>
    <property type="match status" value="1"/>
</dbReference>
<dbReference type="GO" id="GO:0005737">
    <property type="term" value="C:cytoplasm"/>
    <property type="evidence" value="ECO:0007669"/>
    <property type="project" value="TreeGrafter"/>
</dbReference>
<dbReference type="Gene3D" id="3.30.70.260">
    <property type="match status" value="1"/>
</dbReference>